<dbReference type="EMBL" id="CAJIMS010000001">
    <property type="protein sequence ID" value="CAD7807600.1"/>
    <property type="molecule type" value="Genomic_DNA"/>
</dbReference>
<comment type="caution">
    <text evidence="1">The sequence shown here is derived from an EMBL/GenBank/DDBJ whole genome shotgun (WGS) entry which is preliminary data.</text>
</comment>
<protein>
    <submittedName>
        <fullName evidence="1">Uncharacterized protein</fullName>
    </submittedName>
</protein>
<gene>
    <name evidence="1" type="ORF">CHRY9390_01684</name>
</gene>
<evidence type="ECO:0000313" key="2">
    <source>
        <dbReference type="Proteomes" id="UP000662618"/>
    </source>
</evidence>
<dbReference type="AlphaFoldDB" id="A0A9N8QSH0"/>
<name>A0A9N8QSH0_9FLAO</name>
<keyword evidence="2" id="KW-1185">Reference proteome</keyword>
<accession>A0A9N8QSH0</accession>
<organism evidence="1 2">
    <name type="scientific">Chryseobacterium aquaeductus</name>
    <dbReference type="NCBI Taxonomy" id="2675056"/>
    <lineage>
        <taxon>Bacteria</taxon>
        <taxon>Pseudomonadati</taxon>
        <taxon>Bacteroidota</taxon>
        <taxon>Flavobacteriia</taxon>
        <taxon>Flavobacteriales</taxon>
        <taxon>Weeksellaceae</taxon>
        <taxon>Chryseobacterium group</taxon>
        <taxon>Chryseobacterium</taxon>
    </lineage>
</organism>
<sequence>MGRGTLECQWVVAKVLKVFLEEAMQCDVTNLNTPRYYIKCLLDNEDLEEAEKLINYSLKIKGIDKATMWFYRSLLSEKRGSFLNALKFLSESEKYCFSSQSLDVVKDRKKFIKSKMPKKKSKNRKETK</sequence>
<proteinExistence type="predicted"/>
<reference evidence="1" key="1">
    <citation type="submission" date="2020-12" db="EMBL/GenBank/DDBJ databases">
        <authorList>
            <person name="Rodrigo-Torres L."/>
            <person name="Arahal R. D."/>
            <person name="Lucena T."/>
        </authorList>
    </citation>
    <scope>NUCLEOTIDE SEQUENCE</scope>
    <source>
        <strain evidence="1">CECT 9390</strain>
    </source>
</reference>
<dbReference type="Proteomes" id="UP000662618">
    <property type="component" value="Unassembled WGS sequence"/>
</dbReference>
<evidence type="ECO:0000313" key="1">
    <source>
        <dbReference type="EMBL" id="CAD7807600.1"/>
    </source>
</evidence>